<dbReference type="Proteomes" id="UP000683551">
    <property type="component" value="Chromosome"/>
</dbReference>
<dbReference type="RefSeq" id="WP_062188089.1">
    <property type="nucleotide sequence ID" value="NZ_CP053675.1"/>
</dbReference>
<evidence type="ECO:0000313" key="4">
    <source>
        <dbReference type="Proteomes" id="UP000075653"/>
    </source>
</evidence>
<proteinExistence type="predicted"/>
<name>A0A859A7X3_9PROT</name>
<dbReference type="SUPFAM" id="SSF52980">
    <property type="entry name" value="Restriction endonuclease-like"/>
    <property type="match status" value="1"/>
</dbReference>
<dbReference type="InterPro" id="IPR017482">
    <property type="entry name" value="Lambda-type_endonuclease"/>
</dbReference>
<dbReference type="Proteomes" id="UP000075653">
    <property type="component" value="Unassembled WGS sequence"/>
</dbReference>
<dbReference type="EMBL" id="CP071137">
    <property type="protein sequence ID" value="QWY78620.1"/>
    <property type="molecule type" value="Genomic_DNA"/>
</dbReference>
<evidence type="ECO:0000259" key="1">
    <source>
        <dbReference type="Pfam" id="PF09588"/>
    </source>
</evidence>
<dbReference type="AlphaFoldDB" id="A0A859A7X3"/>
<protein>
    <submittedName>
        <fullName evidence="3">YqaJ viral recombinase family protein</fullName>
    </submittedName>
    <submittedName>
        <fullName evidence="2">YqaJ-like viral recombinase domain protein</fullName>
    </submittedName>
</protein>
<dbReference type="Gene3D" id="3.90.320.10">
    <property type="match status" value="1"/>
</dbReference>
<accession>A0A149VXT8</accession>
<dbReference type="InterPro" id="IPR011604">
    <property type="entry name" value="PDDEXK-like_dom_sf"/>
</dbReference>
<dbReference type="PANTHER" id="PTHR46609">
    <property type="entry name" value="EXONUCLEASE, PHAGE-TYPE/RECB, C-TERMINAL DOMAIN-CONTAINING PROTEIN"/>
    <property type="match status" value="1"/>
</dbReference>
<gene>
    <name evidence="2" type="ORF">FEMY_14020</name>
    <name evidence="3" type="ORF">JZL65_06045</name>
</gene>
<reference evidence="2 4" key="1">
    <citation type="submission" date="2016-01" db="EMBL/GenBank/DDBJ databases">
        <title>Genome sequence of the acidophilic iron oxidising Ferrovum strain Z-31.</title>
        <authorList>
            <person name="Poehlein A."/>
            <person name="Ullrich S.R."/>
            <person name="Schloemann M."/>
            <person name="Muehling M."/>
            <person name="Daniel R."/>
        </authorList>
    </citation>
    <scope>NUCLEOTIDE SEQUENCE [LARGE SCALE GENOMIC DNA]</scope>
    <source>
        <strain evidence="2 4">Z-31</strain>
    </source>
</reference>
<dbReference type="EMBL" id="LRRD01000026">
    <property type="protein sequence ID" value="KXW58051.1"/>
    <property type="molecule type" value="Genomic_DNA"/>
</dbReference>
<dbReference type="PANTHER" id="PTHR46609:SF6">
    <property type="entry name" value="EXONUCLEASE, PHAGE-TYPE_RECB, C-TERMINAL DOMAIN-CONTAINING PROTEIN-RELATED"/>
    <property type="match status" value="1"/>
</dbReference>
<dbReference type="InterPro" id="IPR051703">
    <property type="entry name" value="NF-kappa-B_Signaling_Reg"/>
</dbReference>
<feature type="domain" description="YqaJ viral recombinase" evidence="1">
    <location>
        <begin position="18"/>
        <end position="155"/>
    </location>
</feature>
<sequence length="321" mass="35581">MSKAAVRLVSTRDLSRDEWLSVRQNGVGGSDAAVAVGLSQYKSPLELWLEKTGRKPADDLSANDAVYWGVALEAIIANVYAEKTGAKVRRLNAVLQHPEYPFMLVNLDRVVSHPTDGSGLLEVKTAGARSEGYWEEGVPEVYQCQVLHQLAVTGKPWADVAVLIGGNDFRIFRIDRDEDKIQALIQLEQQFWQHVIDDTHPSPDGSESSGRALAWMYPSDRGEVLDYSEDGAMNKLFADYLTTRQAQNEVEAREALLKQQLQEKLGDATGAVFQQGKITWRKAKDSSTTDFKLLAAENPGLVAKYVSTKEGSRRFLVQVGK</sequence>
<keyword evidence="4" id="KW-1185">Reference proteome</keyword>
<organism evidence="2 4">
    <name type="scientific">Ferrovum myxofaciens</name>
    <dbReference type="NCBI Taxonomy" id="416213"/>
    <lineage>
        <taxon>Bacteria</taxon>
        <taxon>Pseudomonadati</taxon>
        <taxon>Pseudomonadota</taxon>
        <taxon>Betaproteobacteria</taxon>
        <taxon>Ferrovales</taxon>
        <taxon>Ferrovaceae</taxon>
        <taxon>Ferrovum</taxon>
    </lineage>
</organism>
<evidence type="ECO:0000313" key="2">
    <source>
        <dbReference type="EMBL" id="KXW58051.1"/>
    </source>
</evidence>
<dbReference type="Pfam" id="PF09588">
    <property type="entry name" value="YqaJ"/>
    <property type="match status" value="1"/>
</dbReference>
<accession>A0A859A7X3</accession>
<evidence type="ECO:0000313" key="3">
    <source>
        <dbReference type="EMBL" id="QWY78620.1"/>
    </source>
</evidence>
<dbReference type="PATRIC" id="fig|1789004.3.peg.1420"/>
<reference evidence="3" key="2">
    <citation type="submission" date="2021-02" db="EMBL/GenBank/DDBJ databases">
        <title>Comparative genomics of Ferrovum myxofaciens strains, predominant extremophile bacteria forming large biofilm stalactites in acid mine ecosystems.</title>
        <authorList>
            <person name="Burkartova K."/>
            <person name="Ridl J."/>
            <person name="Pajer P."/>
            <person name="Falteisek L."/>
        </authorList>
    </citation>
    <scope>NUCLEOTIDE SEQUENCE</scope>
    <source>
        <strain evidence="3">MI1III</strain>
    </source>
</reference>
<dbReference type="InterPro" id="IPR019080">
    <property type="entry name" value="YqaJ_viral_recombinase"/>
</dbReference>
<dbReference type="InterPro" id="IPR011335">
    <property type="entry name" value="Restrct_endonuc-II-like"/>
</dbReference>
<dbReference type="NCBIfam" id="TIGR03033">
    <property type="entry name" value="phage_rel_nuc"/>
    <property type="match status" value="1"/>
</dbReference>